<reference evidence="1 2" key="1">
    <citation type="submission" date="2018-09" db="EMBL/GenBank/DDBJ databases">
        <title>Comparative genomics of Leucobacter spp.</title>
        <authorList>
            <person name="Reis A.C."/>
            <person name="Kolvenbach B.A."/>
            <person name="Corvini P.F.X."/>
            <person name="Nunes O.C."/>
        </authorList>
    </citation>
    <scope>NUCLEOTIDE SEQUENCE [LARGE SCALE GENOMIC DNA]</scope>
    <source>
        <strain evidence="1 2">TAN 31504</strain>
    </source>
</reference>
<name>A0ABS1SF31_9MICO</name>
<accession>A0ABS1SF31</accession>
<dbReference type="EMBL" id="QYAC01000003">
    <property type="protein sequence ID" value="MBL3679166.1"/>
    <property type="molecule type" value="Genomic_DNA"/>
</dbReference>
<dbReference type="RefSeq" id="WP_202344423.1">
    <property type="nucleotide sequence ID" value="NZ_BAAAPI010000013.1"/>
</dbReference>
<organism evidence="1 2">
    <name type="scientific">Leucobacter chromiireducens subsp. solipictus</name>
    <dbReference type="NCBI Taxonomy" id="398235"/>
    <lineage>
        <taxon>Bacteria</taxon>
        <taxon>Bacillati</taxon>
        <taxon>Actinomycetota</taxon>
        <taxon>Actinomycetes</taxon>
        <taxon>Micrococcales</taxon>
        <taxon>Microbacteriaceae</taxon>
        <taxon>Leucobacter</taxon>
    </lineage>
</organism>
<sequence length="242" mass="24907">MTTRAPSPQSPLPSRASALAHIRADAAAHRFTEWGQSTLIDEHTGVPSIDQELFDALHAAAGIAAAFPIGNAGVIHVYGYWFSEVPTPFGLKRARWADGALAAAFGLPRDAFHLTGSPAASASGAPAPTPLQRVAAAMRATLESPPPGALVADAEIPGRSVTGAGARPGAGTSIPPQRSRVVLQRPHDRLPWALSYGIAAPGAAADAPLQLLTAFPVQGDPAPLIAEFAAHPALRWNAVSNS</sequence>
<evidence type="ECO:0000313" key="2">
    <source>
        <dbReference type="Proteomes" id="UP001645859"/>
    </source>
</evidence>
<comment type="caution">
    <text evidence="1">The sequence shown here is derived from an EMBL/GenBank/DDBJ whole genome shotgun (WGS) entry which is preliminary data.</text>
</comment>
<proteinExistence type="predicted"/>
<dbReference type="Proteomes" id="UP001645859">
    <property type="component" value="Unassembled WGS sequence"/>
</dbReference>
<keyword evidence="2" id="KW-1185">Reference proteome</keyword>
<gene>
    <name evidence="1" type="ORF">D3230_07625</name>
</gene>
<evidence type="ECO:0000313" key="1">
    <source>
        <dbReference type="EMBL" id="MBL3679166.1"/>
    </source>
</evidence>
<protein>
    <submittedName>
        <fullName evidence="1">Amino acid deaminase</fullName>
    </submittedName>
</protein>